<dbReference type="InterPro" id="IPR057727">
    <property type="entry name" value="WCX_dom"/>
</dbReference>
<protein>
    <submittedName>
        <fullName evidence="6">WYL domain-containing protein</fullName>
    </submittedName>
</protein>
<evidence type="ECO:0000259" key="4">
    <source>
        <dbReference type="Pfam" id="PF13280"/>
    </source>
</evidence>
<dbReference type="Pfam" id="PF08220">
    <property type="entry name" value="HTH_DeoR"/>
    <property type="match status" value="1"/>
</dbReference>
<dbReference type="GO" id="GO:0003700">
    <property type="term" value="F:DNA-binding transcription factor activity"/>
    <property type="evidence" value="ECO:0007669"/>
    <property type="project" value="InterPro"/>
</dbReference>
<sequence>MQQHDYDKILYRLMSILGRLNDGEILYKDDLAKEFNVSTQTIQRDFNERLVTRFPIHRIGNGWKMMEGHHLEKSRAVEDILVLDILKTFSNGLGPSFAKRSEGLLSKLCESHSSVFYTRLSFEDMSVISGLFDTLEKAIEESRLVQFFHKNQYRLVKPYRVVSFDGYWYLLCEEVIDGRVKTFHIARMKDLCLHEDHFEKDTTLAKRLDKAINAWFNPNVEPYEVILEISAEIKRYMLDHPIAPTQKIVQELADGTFYLSLEITNEKEILSTIFKWIPHIRVIAPKALQESVLLQTKAFLEKQVLL</sequence>
<geneLocation type="plasmid" evidence="6 7">
    <name>pSDCE1</name>
</geneLocation>
<dbReference type="Pfam" id="PF13280">
    <property type="entry name" value="WYL"/>
    <property type="match status" value="1"/>
</dbReference>
<reference evidence="6 7" key="1">
    <citation type="submission" date="2020-08" db="EMBL/GenBank/DDBJ databases">
        <title>Genome of Dechlorinating Sulfurospirillum strain ACSDCE.</title>
        <authorList>
            <person name="Yang Y."/>
            <person name="Huo L."/>
            <person name="Yan J."/>
        </authorList>
    </citation>
    <scope>NUCLEOTIDE SEQUENCE [LARGE SCALE GENOMIC DNA]</scope>
    <source>
        <strain evidence="6 7">ACSDCE</strain>
        <plasmid evidence="6 7">pSDCE1</plasmid>
    </source>
</reference>
<dbReference type="RefSeq" id="WP_191342119.1">
    <property type="nucleotide sequence ID" value="NZ_CP059996.1"/>
</dbReference>
<feature type="domain" description="WYL" evidence="4">
    <location>
        <begin position="131"/>
        <end position="191"/>
    </location>
</feature>
<organism evidence="6 7">
    <name type="scientific">Sulfurospirillum diekertiae</name>
    <dbReference type="NCBI Taxonomy" id="1854492"/>
    <lineage>
        <taxon>Bacteria</taxon>
        <taxon>Pseudomonadati</taxon>
        <taxon>Campylobacterota</taxon>
        <taxon>Epsilonproteobacteria</taxon>
        <taxon>Campylobacterales</taxon>
        <taxon>Sulfurospirillaceae</taxon>
        <taxon>Sulfurospirillum</taxon>
    </lineage>
</organism>
<dbReference type="InterPro" id="IPR026881">
    <property type="entry name" value="WYL_dom"/>
</dbReference>
<dbReference type="InterPro" id="IPR051534">
    <property type="entry name" value="CBASS_pafABC_assoc_protein"/>
</dbReference>
<dbReference type="Proteomes" id="UP000502831">
    <property type="component" value="Plasmid pSDCE1"/>
</dbReference>
<dbReference type="PANTHER" id="PTHR34580:SF1">
    <property type="entry name" value="PROTEIN PAFC"/>
    <property type="match status" value="1"/>
</dbReference>
<dbReference type="PIRSF" id="PIRSF016838">
    <property type="entry name" value="PafC"/>
    <property type="match status" value="1"/>
</dbReference>
<keyword evidence="6" id="KW-0614">Plasmid</keyword>
<feature type="domain" description="HTH deoR-type" evidence="3">
    <location>
        <begin position="12"/>
        <end position="65"/>
    </location>
</feature>
<evidence type="ECO:0000256" key="2">
    <source>
        <dbReference type="ARBA" id="ARBA00023163"/>
    </source>
</evidence>
<proteinExistence type="predicted"/>
<dbReference type="InterPro" id="IPR001034">
    <property type="entry name" value="DeoR_HTH"/>
</dbReference>
<evidence type="ECO:0000256" key="1">
    <source>
        <dbReference type="ARBA" id="ARBA00023015"/>
    </source>
</evidence>
<dbReference type="EMBL" id="CP059996">
    <property type="protein sequence ID" value="QNA70481.1"/>
    <property type="molecule type" value="Genomic_DNA"/>
</dbReference>
<keyword evidence="2" id="KW-0804">Transcription</keyword>
<dbReference type="InterPro" id="IPR028349">
    <property type="entry name" value="PafC-like"/>
</dbReference>
<evidence type="ECO:0000313" key="6">
    <source>
        <dbReference type="EMBL" id="QNA70481.1"/>
    </source>
</evidence>
<name>A0AA92G6P8_9BACT</name>
<dbReference type="PROSITE" id="PS52050">
    <property type="entry name" value="WYL"/>
    <property type="match status" value="1"/>
</dbReference>
<dbReference type="PANTHER" id="PTHR34580">
    <property type="match status" value="1"/>
</dbReference>
<evidence type="ECO:0000259" key="3">
    <source>
        <dbReference type="Pfam" id="PF08220"/>
    </source>
</evidence>
<feature type="domain" description="WCX" evidence="5">
    <location>
        <begin position="221"/>
        <end position="296"/>
    </location>
</feature>
<evidence type="ECO:0000313" key="7">
    <source>
        <dbReference type="Proteomes" id="UP000502831"/>
    </source>
</evidence>
<evidence type="ECO:0000259" key="5">
    <source>
        <dbReference type="Pfam" id="PF25583"/>
    </source>
</evidence>
<gene>
    <name evidence="6" type="ORF">FA584_14345</name>
</gene>
<accession>A0AA92G6P8</accession>
<keyword evidence="1" id="KW-0805">Transcription regulation</keyword>
<dbReference type="AlphaFoldDB" id="A0AA92G6P8"/>
<dbReference type="Pfam" id="PF25583">
    <property type="entry name" value="WCX"/>
    <property type="match status" value="1"/>
</dbReference>